<keyword evidence="10" id="KW-0411">Iron-sulfur</keyword>
<dbReference type="Gene3D" id="3.40.50.10800">
    <property type="entry name" value="NadA-like"/>
    <property type="match status" value="3"/>
</dbReference>
<dbReference type="AlphaFoldDB" id="A0A1M5R0H2"/>
<keyword evidence="8" id="KW-0479">Metal-binding</keyword>
<sequence length="310" mass="35642">MTTMELKEKILRLKKEKEAIILAHYYVDKEIQEVADYIGDSFYLSKIAKECKENTIVFCGVNFMAESAKILSPEKKILIPVNNAFCPMAQMVSEDDVLYMKEKYPDAKVVCYVNSTAEVKAVSDVCCTSSNAINIVNNLDSNRIIFVPDRNLGSYVSEQVKDKEVILWDGFCCVHDDVDKDILDKLIVSNSKNKEDIAILVHPECKKVIRDKATFIGSTAQIIEFASKSHYDKYIIVTEIGIKHKLTEKCPDKEFIFMPFMHCFTMKKITLENLYECLDKDNYQVELDEEVIKNAYRSLEDMHKFGEKVK</sequence>
<keyword evidence="6" id="KW-0662">Pyridine nucleotide biosynthesis</keyword>
<evidence type="ECO:0000256" key="5">
    <source>
        <dbReference type="ARBA" id="ARBA00022490"/>
    </source>
</evidence>
<dbReference type="GO" id="GO:0008987">
    <property type="term" value="F:quinolinate synthetase A activity"/>
    <property type="evidence" value="ECO:0007669"/>
    <property type="project" value="UniProtKB-UniRule"/>
</dbReference>
<name>A0A1M5R0H2_9CLOT</name>
<evidence type="ECO:0000256" key="1">
    <source>
        <dbReference type="ARBA" id="ARBA00001966"/>
    </source>
</evidence>
<protein>
    <recommendedName>
        <fullName evidence="3 11">Quinolinate synthase</fullName>
        <ecNumber evidence="3 11">2.5.1.72</ecNumber>
    </recommendedName>
</protein>
<reference evidence="12 13" key="1">
    <citation type="submission" date="2016-11" db="EMBL/GenBank/DDBJ databases">
        <authorList>
            <person name="Jaros S."/>
            <person name="Januszkiewicz K."/>
            <person name="Wedrychowicz H."/>
        </authorList>
    </citation>
    <scope>NUCLEOTIDE SEQUENCE [LARGE SCALE GENOMIC DNA]</scope>
    <source>
        <strain evidence="12 13">DSM 8605</strain>
    </source>
</reference>
<dbReference type="NCBIfam" id="TIGR00550">
    <property type="entry name" value="nadA"/>
    <property type="match status" value="1"/>
</dbReference>
<dbReference type="SUPFAM" id="SSF142754">
    <property type="entry name" value="NadA-like"/>
    <property type="match status" value="1"/>
</dbReference>
<dbReference type="FunFam" id="3.40.50.10800:FF:000003">
    <property type="entry name" value="Quinolinate synthase A"/>
    <property type="match status" value="1"/>
</dbReference>
<dbReference type="PANTHER" id="PTHR30573:SF0">
    <property type="entry name" value="QUINOLINATE SYNTHASE, CHLOROPLASTIC"/>
    <property type="match status" value="1"/>
</dbReference>
<evidence type="ECO:0000256" key="6">
    <source>
        <dbReference type="ARBA" id="ARBA00022642"/>
    </source>
</evidence>
<dbReference type="Proteomes" id="UP000184447">
    <property type="component" value="Unassembled WGS sequence"/>
</dbReference>
<dbReference type="GO" id="GO:0005829">
    <property type="term" value="C:cytosol"/>
    <property type="evidence" value="ECO:0007669"/>
    <property type="project" value="TreeGrafter"/>
</dbReference>
<evidence type="ECO:0000256" key="7">
    <source>
        <dbReference type="ARBA" id="ARBA00022679"/>
    </source>
</evidence>
<evidence type="ECO:0000256" key="11">
    <source>
        <dbReference type="NCBIfam" id="TIGR00550"/>
    </source>
</evidence>
<organism evidence="12 13">
    <name type="scientific">Clostridium grantii DSM 8605</name>
    <dbReference type="NCBI Taxonomy" id="1121316"/>
    <lineage>
        <taxon>Bacteria</taxon>
        <taxon>Bacillati</taxon>
        <taxon>Bacillota</taxon>
        <taxon>Clostridia</taxon>
        <taxon>Eubacteriales</taxon>
        <taxon>Clostridiaceae</taxon>
        <taxon>Clostridium</taxon>
    </lineage>
</organism>
<dbReference type="InterPro" id="IPR003473">
    <property type="entry name" value="NadA"/>
</dbReference>
<comment type="cofactor">
    <cofactor evidence="1">
        <name>[4Fe-4S] cluster</name>
        <dbReference type="ChEBI" id="CHEBI:49883"/>
    </cofactor>
</comment>
<comment type="pathway">
    <text evidence="2">Cofactor biosynthesis; NAD(+) biosynthesis; quinolinate from iminoaspartate: step 1/1.</text>
</comment>
<dbReference type="UniPathway" id="UPA00253">
    <property type="reaction ID" value="UER00327"/>
</dbReference>
<evidence type="ECO:0000256" key="3">
    <source>
        <dbReference type="ARBA" id="ARBA00012669"/>
    </source>
</evidence>
<keyword evidence="7" id="KW-0808">Transferase</keyword>
<evidence type="ECO:0000256" key="9">
    <source>
        <dbReference type="ARBA" id="ARBA00023004"/>
    </source>
</evidence>
<dbReference type="EC" id="2.5.1.72" evidence="3 11"/>
<dbReference type="PANTHER" id="PTHR30573">
    <property type="entry name" value="QUINOLINATE SYNTHETASE A"/>
    <property type="match status" value="1"/>
</dbReference>
<keyword evidence="9" id="KW-0408">Iron</keyword>
<dbReference type="NCBIfam" id="NF006878">
    <property type="entry name" value="PRK09375.1-2"/>
    <property type="match status" value="1"/>
</dbReference>
<evidence type="ECO:0000313" key="12">
    <source>
        <dbReference type="EMBL" id="SHH19641.1"/>
    </source>
</evidence>
<dbReference type="Pfam" id="PF02445">
    <property type="entry name" value="NadA"/>
    <property type="match status" value="1"/>
</dbReference>
<dbReference type="InterPro" id="IPR036094">
    <property type="entry name" value="NadA_sf"/>
</dbReference>
<keyword evidence="13" id="KW-1185">Reference proteome</keyword>
<evidence type="ECO:0000256" key="2">
    <source>
        <dbReference type="ARBA" id="ARBA00005065"/>
    </source>
</evidence>
<dbReference type="EMBL" id="FQXM01000002">
    <property type="protein sequence ID" value="SHH19641.1"/>
    <property type="molecule type" value="Genomic_DNA"/>
</dbReference>
<evidence type="ECO:0000256" key="10">
    <source>
        <dbReference type="ARBA" id="ARBA00023014"/>
    </source>
</evidence>
<evidence type="ECO:0000256" key="8">
    <source>
        <dbReference type="ARBA" id="ARBA00022723"/>
    </source>
</evidence>
<evidence type="ECO:0000313" key="13">
    <source>
        <dbReference type="Proteomes" id="UP000184447"/>
    </source>
</evidence>
<keyword evidence="4" id="KW-0004">4Fe-4S</keyword>
<dbReference type="GO" id="GO:0051539">
    <property type="term" value="F:4 iron, 4 sulfur cluster binding"/>
    <property type="evidence" value="ECO:0007669"/>
    <property type="project" value="UniProtKB-KW"/>
</dbReference>
<gene>
    <name evidence="12" type="ORF">SAMN02745207_00400</name>
</gene>
<dbReference type="GO" id="GO:0034628">
    <property type="term" value="P:'de novo' NAD+ biosynthetic process from L-aspartate"/>
    <property type="evidence" value="ECO:0007669"/>
    <property type="project" value="TreeGrafter"/>
</dbReference>
<accession>A0A1M5R0H2</accession>
<evidence type="ECO:0000256" key="4">
    <source>
        <dbReference type="ARBA" id="ARBA00022485"/>
    </source>
</evidence>
<keyword evidence="5" id="KW-0963">Cytoplasm</keyword>
<dbReference type="STRING" id="1121316.SAMN02745207_00400"/>
<dbReference type="GO" id="GO:0046872">
    <property type="term" value="F:metal ion binding"/>
    <property type="evidence" value="ECO:0007669"/>
    <property type="project" value="UniProtKB-KW"/>
</dbReference>
<proteinExistence type="predicted"/>